<dbReference type="AlphaFoldDB" id="A0A450RUK6"/>
<accession>A0A450RUK6</accession>
<sequence>MILLSRKVDVGSTLAGFSRRPKSGMLTQARYSYCVEGEKFMNHSTLSRLFACGLLLIGSPSQALAVETVKGMIDYEVVGIGIPTSLTGKPGDQDKGRDLAIKRKKGNCLACHRMPIPEEDDHGAIGPDLTHVASRLTDAQLRLRVVDSKRINPSTMMPAFYRIDGFHRVARKFQGKPILTAGEVEDVVAYLVTLK</sequence>
<dbReference type="GO" id="GO:0046872">
    <property type="term" value="F:metal ion binding"/>
    <property type="evidence" value="ECO:0007669"/>
    <property type="project" value="UniProtKB-KW"/>
</dbReference>
<dbReference type="EMBL" id="CAADEW010000002">
    <property type="protein sequence ID" value="VFJ42758.1"/>
    <property type="molecule type" value="Genomic_DNA"/>
</dbReference>
<evidence type="ECO:0000256" key="1">
    <source>
        <dbReference type="ARBA" id="ARBA00022617"/>
    </source>
</evidence>
<keyword evidence="1 4" id="KW-0349">Heme</keyword>
<dbReference type="InterPro" id="IPR030999">
    <property type="entry name" value="Thiosulf_SoxX"/>
</dbReference>
<feature type="domain" description="Cytochrome c" evidence="5">
    <location>
        <begin position="91"/>
        <end position="195"/>
    </location>
</feature>
<proteinExistence type="predicted"/>
<dbReference type="GO" id="GO:0009055">
    <property type="term" value="F:electron transfer activity"/>
    <property type="evidence" value="ECO:0007669"/>
    <property type="project" value="InterPro"/>
</dbReference>
<keyword evidence="3 4" id="KW-0408">Iron</keyword>
<dbReference type="Gene3D" id="1.10.760.10">
    <property type="entry name" value="Cytochrome c-like domain"/>
    <property type="match status" value="1"/>
</dbReference>
<dbReference type="Pfam" id="PF00034">
    <property type="entry name" value="Cytochrom_C"/>
    <property type="match status" value="1"/>
</dbReference>
<dbReference type="InterPro" id="IPR009056">
    <property type="entry name" value="Cyt_c-like_dom"/>
</dbReference>
<evidence type="ECO:0000256" key="2">
    <source>
        <dbReference type="ARBA" id="ARBA00022723"/>
    </source>
</evidence>
<dbReference type="SUPFAM" id="SSF46626">
    <property type="entry name" value="Cytochrome c"/>
    <property type="match status" value="1"/>
</dbReference>
<dbReference type="EMBL" id="CAADFD010000025">
    <property type="protein sequence ID" value="VFJ55939.1"/>
    <property type="molecule type" value="Genomic_DNA"/>
</dbReference>
<evidence type="ECO:0000256" key="4">
    <source>
        <dbReference type="PROSITE-ProRule" id="PRU00433"/>
    </source>
</evidence>
<evidence type="ECO:0000256" key="3">
    <source>
        <dbReference type="ARBA" id="ARBA00023004"/>
    </source>
</evidence>
<keyword evidence="2 4" id="KW-0479">Metal-binding</keyword>
<evidence type="ECO:0000313" key="7">
    <source>
        <dbReference type="EMBL" id="VFJ55939.1"/>
    </source>
</evidence>
<dbReference type="GO" id="GO:0020037">
    <property type="term" value="F:heme binding"/>
    <property type="evidence" value="ECO:0007669"/>
    <property type="project" value="InterPro"/>
</dbReference>
<gene>
    <name evidence="6" type="ORF">BECKFW1821A_GA0114235_100279</name>
    <name evidence="7" type="ORF">BECKFW1821B_GA0114236_10255</name>
</gene>
<evidence type="ECO:0000259" key="5">
    <source>
        <dbReference type="PROSITE" id="PS51007"/>
    </source>
</evidence>
<name>A0A450RUK6_9GAMM</name>
<dbReference type="InterPro" id="IPR036909">
    <property type="entry name" value="Cyt_c-like_dom_sf"/>
</dbReference>
<organism evidence="6">
    <name type="scientific">Candidatus Kentrum sp. FW</name>
    <dbReference type="NCBI Taxonomy" id="2126338"/>
    <lineage>
        <taxon>Bacteria</taxon>
        <taxon>Pseudomonadati</taxon>
        <taxon>Pseudomonadota</taxon>
        <taxon>Gammaproteobacteria</taxon>
        <taxon>Candidatus Kentrum</taxon>
    </lineage>
</organism>
<reference evidence="6" key="1">
    <citation type="submission" date="2019-02" db="EMBL/GenBank/DDBJ databases">
        <authorList>
            <person name="Gruber-Vodicka R. H."/>
            <person name="Seah K. B. B."/>
        </authorList>
    </citation>
    <scope>NUCLEOTIDE SEQUENCE</scope>
    <source>
        <strain evidence="7">BECK_BZ106</strain>
        <strain evidence="6">BECK_BZ15</strain>
    </source>
</reference>
<evidence type="ECO:0000313" key="6">
    <source>
        <dbReference type="EMBL" id="VFJ42758.1"/>
    </source>
</evidence>
<protein>
    <submittedName>
        <fullName evidence="6">Sulfur oxidation c-type cytochrome SoxX</fullName>
    </submittedName>
</protein>
<dbReference type="NCBIfam" id="TIGR04485">
    <property type="entry name" value="thiosulf_SoxX"/>
    <property type="match status" value="1"/>
</dbReference>
<dbReference type="PROSITE" id="PS51007">
    <property type="entry name" value="CYTC"/>
    <property type="match status" value="1"/>
</dbReference>